<protein>
    <submittedName>
        <fullName evidence="2">Uncharacterized protein</fullName>
    </submittedName>
</protein>
<evidence type="ECO:0000256" key="1">
    <source>
        <dbReference type="SAM" id="MobiDB-lite"/>
    </source>
</evidence>
<dbReference type="EMBL" id="BAAAOA010000015">
    <property type="protein sequence ID" value="GAA1755651.1"/>
    <property type="molecule type" value="Genomic_DNA"/>
</dbReference>
<dbReference type="Proteomes" id="UP001501204">
    <property type="component" value="Unassembled WGS sequence"/>
</dbReference>
<keyword evidence="3" id="KW-1185">Reference proteome</keyword>
<organism evidence="2 3">
    <name type="scientific">Kocuria aegyptia</name>
    <dbReference type="NCBI Taxonomy" id="330943"/>
    <lineage>
        <taxon>Bacteria</taxon>
        <taxon>Bacillati</taxon>
        <taxon>Actinomycetota</taxon>
        <taxon>Actinomycetes</taxon>
        <taxon>Micrococcales</taxon>
        <taxon>Micrococcaceae</taxon>
        <taxon>Kocuria</taxon>
    </lineage>
</organism>
<evidence type="ECO:0000313" key="3">
    <source>
        <dbReference type="Proteomes" id="UP001501204"/>
    </source>
</evidence>
<accession>A0ABP4WP77</accession>
<gene>
    <name evidence="2" type="ORF">GCM10009767_13750</name>
</gene>
<evidence type="ECO:0000313" key="2">
    <source>
        <dbReference type="EMBL" id="GAA1755651.1"/>
    </source>
</evidence>
<reference evidence="3" key="1">
    <citation type="journal article" date="2019" name="Int. J. Syst. Evol. Microbiol.">
        <title>The Global Catalogue of Microorganisms (GCM) 10K type strain sequencing project: providing services to taxonomists for standard genome sequencing and annotation.</title>
        <authorList>
            <consortium name="The Broad Institute Genomics Platform"/>
            <consortium name="The Broad Institute Genome Sequencing Center for Infectious Disease"/>
            <person name="Wu L."/>
            <person name="Ma J."/>
        </authorList>
    </citation>
    <scope>NUCLEOTIDE SEQUENCE [LARGE SCALE GENOMIC DNA]</scope>
    <source>
        <strain evidence="3">JCM 14735</strain>
    </source>
</reference>
<feature type="region of interest" description="Disordered" evidence="1">
    <location>
        <begin position="31"/>
        <end position="56"/>
    </location>
</feature>
<name>A0ABP4WP77_9MICC</name>
<proteinExistence type="predicted"/>
<comment type="caution">
    <text evidence="2">The sequence shown here is derived from an EMBL/GenBank/DDBJ whole genome shotgun (WGS) entry which is preliminary data.</text>
</comment>
<sequence length="64" mass="6596">MEVDPVVTGLIGFARRRCDAAATGIALKARDDEKGKPAEMSGGPGSGVTGSLTASTTYRKRLPC</sequence>